<proteinExistence type="predicted"/>
<accession>A0A645EG21</accession>
<organism evidence="1">
    <name type="scientific">bioreactor metagenome</name>
    <dbReference type="NCBI Taxonomy" id="1076179"/>
    <lineage>
        <taxon>unclassified sequences</taxon>
        <taxon>metagenomes</taxon>
        <taxon>ecological metagenomes</taxon>
    </lineage>
</organism>
<dbReference type="EMBL" id="VSSQ01046975">
    <property type="protein sequence ID" value="MPN00948.1"/>
    <property type="molecule type" value="Genomic_DNA"/>
</dbReference>
<reference evidence="1" key="1">
    <citation type="submission" date="2019-08" db="EMBL/GenBank/DDBJ databases">
        <authorList>
            <person name="Kucharzyk K."/>
            <person name="Murdoch R.W."/>
            <person name="Higgins S."/>
            <person name="Loffler F."/>
        </authorList>
    </citation>
    <scope>NUCLEOTIDE SEQUENCE</scope>
</reference>
<name>A0A645EG21_9ZZZZ</name>
<evidence type="ECO:0000313" key="1">
    <source>
        <dbReference type="EMBL" id="MPN00948.1"/>
    </source>
</evidence>
<dbReference type="AlphaFoldDB" id="A0A645EG21"/>
<comment type="caution">
    <text evidence="1">The sequence shown here is derived from an EMBL/GenBank/DDBJ whole genome shotgun (WGS) entry which is preliminary data.</text>
</comment>
<protein>
    <submittedName>
        <fullName evidence="1">Uncharacterized protein</fullName>
    </submittedName>
</protein>
<sequence>MFFFLLSESDISKFISGDHFNIPVSKRNKFDTYESAVKARKDDAKHHLKILKLLGNGSYSIIDR</sequence>
<gene>
    <name evidence="1" type="ORF">SDC9_148146</name>
</gene>